<dbReference type="EC" id="2.1.1.-" evidence="2"/>
<sequence length="253" mass="28822">MTPVVGCDTDTAASWRDKQQRYWDGISDRYDQFYAGRWSRRENSWVEERLSAFLGVVPAPSVLDLGCGTGLGLKMVQNLNPYARYVGVDVSPQMLATLDVDGADELYEASMDDLHFLDDKSFNVVLSLFSSISYACDTAGVFREVSRLLAPEGYAYLSVLSERALSRARSRDRRDFYRTRGDDRPENVPVRLHTVEGVRQLCAAAHLKVEWMTGMNLFSGVVEWPWLWRPGRWGAERFPDRAHTIELLVRKEA</sequence>
<evidence type="ECO:0000259" key="1">
    <source>
        <dbReference type="Pfam" id="PF08241"/>
    </source>
</evidence>
<dbReference type="EMBL" id="JAVHUY010000047">
    <property type="protein sequence ID" value="MDQ7909841.1"/>
    <property type="molecule type" value="Genomic_DNA"/>
</dbReference>
<keyword evidence="3" id="KW-1185">Reference proteome</keyword>
<dbReference type="PANTHER" id="PTHR42912:SF93">
    <property type="entry name" value="N6-ADENOSINE-METHYLTRANSFERASE TMT1A"/>
    <property type="match status" value="1"/>
</dbReference>
<dbReference type="GO" id="GO:0008168">
    <property type="term" value="F:methyltransferase activity"/>
    <property type="evidence" value="ECO:0007669"/>
    <property type="project" value="UniProtKB-KW"/>
</dbReference>
<feature type="domain" description="Methyltransferase type 11" evidence="1">
    <location>
        <begin position="63"/>
        <end position="156"/>
    </location>
</feature>
<dbReference type="SUPFAM" id="SSF53335">
    <property type="entry name" value="S-adenosyl-L-methionine-dependent methyltransferases"/>
    <property type="match status" value="1"/>
</dbReference>
<keyword evidence="2" id="KW-0808">Transferase</keyword>
<dbReference type="Gene3D" id="3.40.50.150">
    <property type="entry name" value="Vaccinia Virus protein VP39"/>
    <property type="match status" value="1"/>
</dbReference>
<dbReference type="InterPro" id="IPR013216">
    <property type="entry name" value="Methyltransf_11"/>
</dbReference>
<name>A0ABU0ZS32_9ACTN</name>
<gene>
    <name evidence="2" type="ORF">RB614_35625</name>
</gene>
<dbReference type="Pfam" id="PF08241">
    <property type="entry name" value="Methyltransf_11"/>
    <property type="match status" value="1"/>
</dbReference>
<keyword evidence="2" id="KW-0489">Methyltransferase</keyword>
<reference evidence="2 3" key="1">
    <citation type="submission" date="2023-08" db="EMBL/GenBank/DDBJ databases">
        <title>Phytohabitans sansha sp. nov., isolated from marine sediment.</title>
        <authorList>
            <person name="Zhao Y."/>
            <person name="Yi K."/>
        </authorList>
    </citation>
    <scope>NUCLEOTIDE SEQUENCE [LARGE SCALE GENOMIC DNA]</scope>
    <source>
        <strain evidence="2 3">ZYX-F-186</strain>
    </source>
</reference>
<dbReference type="InterPro" id="IPR029063">
    <property type="entry name" value="SAM-dependent_MTases_sf"/>
</dbReference>
<dbReference type="GO" id="GO:0032259">
    <property type="term" value="P:methylation"/>
    <property type="evidence" value="ECO:0007669"/>
    <property type="project" value="UniProtKB-KW"/>
</dbReference>
<dbReference type="CDD" id="cd02440">
    <property type="entry name" value="AdoMet_MTases"/>
    <property type="match status" value="1"/>
</dbReference>
<dbReference type="InterPro" id="IPR050508">
    <property type="entry name" value="Methyltransf_Superfamily"/>
</dbReference>
<evidence type="ECO:0000313" key="2">
    <source>
        <dbReference type="EMBL" id="MDQ7909841.1"/>
    </source>
</evidence>
<protein>
    <submittedName>
        <fullName evidence="2">Class I SAM-dependent methyltransferase</fullName>
        <ecNumber evidence="2">2.1.1.-</ecNumber>
    </submittedName>
</protein>
<dbReference type="PANTHER" id="PTHR42912">
    <property type="entry name" value="METHYLTRANSFERASE"/>
    <property type="match status" value="1"/>
</dbReference>
<evidence type="ECO:0000313" key="3">
    <source>
        <dbReference type="Proteomes" id="UP001230908"/>
    </source>
</evidence>
<comment type="caution">
    <text evidence="2">The sequence shown here is derived from an EMBL/GenBank/DDBJ whole genome shotgun (WGS) entry which is preliminary data.</text>
</comment>
<proteinExistence type="predicted"/>
<accession>A0ABU0ZS32</accession>
<organism evidence="2 3">
    <name type="scientific">Phytohabitans maris</name>
    <dbReference type="NCBI Taxonomy" id="3071409"/>
    <lineage>
        <taxon>Bacteria</taxon>
        <taxon>Bacillati</taxon>
        <taxon>Actinomycetota</taxon>
        <taxon>Actinomycetes</taxon>
        <taxon>Micromonosporales</taxon>
        <taxon>Micromonosporaceae</taxon>
    </lineage>
</organism>
<dbReference type="Proteomes" id="UP001230908">
    <property type="component" value="Unassembled WGS sequence"/>
</dbReference>
<dbReference type="RefSeq" id="WP_308717097.1">
    <property type="nucleotide sequence ID" value="NZ_JAVHUY010000047.1"/>
</dbReference>